<evidence type="ECO:0000256" key="3">
    <source>
        <dbReference type="ARBA" id="ARBA00022806"/>
    </source>
</evidence>
<dbReference type="SUPFAM" id="SSF52540">
    <property type="entry name" value="P-loop containing nucleoside triphosphate hydrolases"/>
    <property type="match status" value="1"/>
</dbReference>
<dbReference type="PANTHER" id="PTHR13710:SF84">
    <property type="entry name" value="ATP-DEPENDENT DNA HELICASE RECS-RELATED"/>
    <property type="match status" value="1"/>
</dbReference>
<dbReference type="NCBIfam" id="TIGR00614">
    <property type="entry name" value="recQ_fam"/>
    <property type="match status" value="1"/>
</dbReference>
<dbReference type="InterPro" id="IPR014001">
    <property type="entry name" value="Helicase_ATP-bd"/>
</dbReference>
<dbReference type="GO" id="GO:0016787">
    <property type="term" value="F:hydrolase activity"/>
    <property type="evidence" value="ECO:0007669"/>
    <property type="project" value="UniProtKB-KW"/>
</dbReference>
<evidence type="ECO:0000256" key="2">
    <source>
        <dbReference type="ARBA" id="ARBA00022801"/>
    </source>
</evidence>
<dbReference type="AlphaFoldDB" id="A0ABD4XJA5"/>
<dbReference type="SMART" id="SM00490">
    <property type="entry name" value="HELICc"/>
    <property type="match status" value="1"/>
</dbReference>
<dbReference type="Gene3D" id="3.40.50.300">
    <property type="entry name" value="P-loop containing nucleotide triphosphate hydrolases"/>
    <property type="match status" value="2"/>
</dbReference>
<feature type="domain" description="Helicase ATP-binding" evidence="5">
    <location>
        <begin position="26"/>
        <end position="193"/>
    </location>
</feature>
<keyword evidence="2" id="KW-0378">Hydrolase</keyword>
<dbReference type="SMART" id="SM00487">
    <property type="entry name" value="DEXDc"/>
    <property type="match status" value="1"/>
</dbReference>
<evidence type="ECO:0000259" key="6">
    <source>
        <dbReference type="PROSITE" id="PS51194"/>
    </source>
</evidence>
<dbReference type="EMBL" id="JAANXN010000008">
    <property type="protein sequence ID" value="MDF8371344.1"/>
    <property type="molecule type" value="Genomic_DNA"/>
</dbReference>
<proteinExistence type="predicted"/>
<reference evidence="7 8" key="1">
    <citation type="submission" date="2020-03" db="EMBL/GenBank/DDBJ databases">
        <title>Comparative genomics of Weissella paramesenteroides.</title>
        <authorList>
            <person name="Kant R."/>
            <person name="Takala T."/>
            <person name="Saris P."/>
        </authorList>
    </citation>
    <scope>NUCLEOTIDE SEQUENCE [LARGE SCALE GENOMIC DNA]</scope>
    <source>
        <strain evidence="7 8">SJ27-4</strain>
    </source>
</reference>
<keyword evidence="3 7" id="KW-0347">Helicase</keyword>
<organism evidence="7 8">
    <name type="scientific">Weissella paramesenteroides</name>
    <name type="common">Leuconostoc paramesenteroides</name>
    <dbReference type="NCBI Taxonomy" id="1249"/>
    <lineage>
        <taxon>Bacteria</taxon>
        <taxon>Bacillati</taxon>
        <taxon>Bacillota</taxon>
        <taxon>Bacilli</taxon>
        <taxon>Lactobacillales</taxon>
        <taxon>Lactobacillaceae</taxon>
        <taxon>Weissella</taxon>
    </lineage>
</organism>
<dbReference type="RefSeq" id="WP_002827362.1">
    <property type="nucleotide sequence ID" value="NZ_CABKOP010000013.1"/>
</dbReference>
<evidence type="ECO:0000313" key="8">
    <source>
        <dbReference type="Proteomes" id="UP001215461"/>
    </source>
</evidence>
<dbReference type="PROSITE" id="PS51192">
    <property type="entry name" value="HELICASE_ATP_BIND_1"/>
    <property type="match status" value="1"/>
</dbReference>
<dbReference type="PANTHER" id="PTHR13710">
    <property type="entry name" value="DNA HELICASE RECQ FAMILY MEMBER"/>
    <property type="match status" value="1"/>
</dbReference>
<dbReference type="GO" id="GO:0005524">
    <property type="term" value="F:ATP binding"/>
    <property type="evidence" value="ECO:0007669"/>
    <property type="project" value="UniProtKB-KW"/>
</dbReference>
<keyword evidence="4" id="KW-0067">ATP-binding</keyword>
<name>A0ABD4XJA5_WEIPA</name>
<protein>
    <submittedName>
        <fullName evidence="7">ATP-dependent DNA helicase RecQ</fullName>
    </submittedName>
</protein>
<sequence>MTINLEQVLQDKFGFESFKTGQKEILTALLSKQSTLAILPTGGGKTLIYQMMGAVRDGLVMIVTPLLSLMQDQVARLNYLGEKNVVALNSTLTFENKKSVLKNLNRYHFLFVSPEMLSQEQVQTALKQVKINLMVIDEAHTMVTWGQDFRPDYLSLPSIHEQLNRPQLLLLTATATPSMMSAITENFHALQDKWFIYQQPVDRPNIFLHTEQLTNEIEKKQRLKYLIQTVNGPGIVYFTSRKLATSMAEWLTNETGQRVVAYHAGMDTMSRYRVQQQFMQGEIDVITATSAFGMGIDKEDIRFVIHYHLSNDLSNYLQEIGRAGRDGQQAVAILLYVPGDERIQFNLIDQTIPDNYAIHSYLDQSLVTTLTPEQVRLLNFYQNKGLSSAEIIQIFDSRRVMRQSNLWSMINYAKSDGQLRNQISQYFGNVTDNLSQTDESVGVTDWYPKELNFVRKEDGKQQAKVVNWSKQLKKLFNLQ</sequence>
<dbReference type="KEGG" id="wpa:CO680_04335"/>
<comment type="caution">
    <text evidence="7">The sequence shown here is derived from an EMBL/GenBank/DDBJ whole genome shotgun (WGS) entry which is preliminary data.</text>
</comment>
<feature type="domain" description="Helicase C-terminal" evidence="6">
    <location>
        <begin position="222"/>
        <end position="367"/>
    </location>
</feature>
<accession>A0ABD4XJA5</accession>
<dbReference type="Pfam" id="PF00271">
    <property type="entry name" value="Helicase_C"/>
    <property type="match status" value="1"/>
</dbReference>
<evidence type="ECO:0000313" key="7">
    <source>
        <dbReference type="EMBL" id="MDF8371344.1"/>
    </source>
</evidence>
<dbReference type="InterPro" id="IPR011545">
    <property type="entry name" value="DEAD/DEAH_box_helicase_dom"/>
</dbReference>
<evidence type="ECO:0000259" key="5">
    <source>
        <dbReference type="PROSITE" id="PS51192"/>
    </source>
</evidence>
<dbReference type="InterPro" id="IPR004589">
    <property type="entry name" value="DNA_helicase_ATP-dep_RecQ"/>
</dbReference>
<dbReference type="InterPro" id="IPR001650">
    <property type="entry name" value="Helicase_C-like"/>
</dbReference>
<dbReference type="InterPro" id="IPR027417">
    <property type="entry name" value="P-loop_NTPase"/>
</dbReference>
<gene>
    <name evidence="7" type="ORF">G9403_06765</name>
</gene>
<evidence type="ECO:0000256" key="4">
    <source>
        <dbReference type="ARBA" id="ARBA00022840"/>
    </source>
</evidence>
<dbReference type="PROSITE" id="PS51194">
    <property type="entry name" value="HELICASE_CTER"/>
    <property type="match status" value="1"/>
</dbReference>
<dbReference type="Proteomes" id="UP001215461">
    <property type="component" value="Unassembled WGS sequence"/>
</dbReference>
<dbReference type="GO" id="GO:0004386">
    <property type="term" value="F:helicase activity"/>
    <property type="evidence" value="ECO:0007669"/>
    <property type="project" value="UniProtKB-KW"/>
</dbReference>
<dbReference type="CDD" id="cd17920">
    <property type="entry name" value="DEXHc_RecQ"/>
    <property type="match status" value="1"/>
</dbReference>
<evidence type="ECO:0000256" key="1">
    <source>
        <dbReference type="ARBA" id="ARBA00022741"/>
    </source>
</evidence>
<dbReference type="Pfam" id="PF00270">
    <property type="entry name" value="DEAD"/>
    <property type="match status" value="1"/>
</dbReference>
<keyword evidence="1" id="KW-0547">Nucleotide-binding</keyword>